<dbReference type="Gene3D" id="3.30.460.40">
    <property type="match status" value="1"/>
</dbReference>
<reference evidence="2" key="1">
    <citation type="submission" date="2017-09" db="EMBL/GenBank/DDBJ databases">
        <title>Polyketide synthases of a Diaporthe helianthi virulent isolate.</title>
        <authorList>
            <person name="Baroncelli R."/>
        </authorList>
    </citation>
    <scope>NUCLEOTIDE SEQUENCE [LARGE SCALE GENOMIC DNA]</scope>
    <source>
        <strain evidence="2">7/96</strain>
    </source>
</reference>
<evidence type="ECO:0000313" key="2">
    <source>
        <dbReference type="EMBL" id="POS81281.1"/>
    </source>
</evidence>
<dbReference type="Proteomes" id="UP000094444">
    <property type="component" value="Unassembled WGS sequence"/>
</dbReference>
<protein>
    <submittedName>
        <fullName evidence="2">Uncharacterized protein</fullName>
    </submittedName>
</protein>
<dbReference type="EMBL" id="MAVT02000013">
    <property type="protein sequence ID" value="POS81281.1"/>
    <property type="molecule type" value="Genomic_DNA"/>
</dbReference>
<keyword evidence="3" id="KW-1185">Reference proteome</keyword>
<proteinExistence type="predicted"/>
<gene>
    <name evidence="2" type="ORF">DHEL01_v200331</name>
</gene>
<sequence length="254" mass="28280">MPPSNPPSRGNFRPPSRSGSTDIKKKMETAWDAIMKKTPRGSDPAIPKPTQRALYQAALWLHSELTKKQVQYYFVGGFACINVGMTARTTADIDIAVPNGAVGYGTLLDLFASGPFTKHGDNYYFYVAQTGAFVEVDGIIAGWQAFPELTKARLIKVGNPANPEMQLTFLEPAGLLRLKLSSWANETRRNSPKRAGDMSDMQSIRDLLVSEAQGTKKKIDFYKTLDPQMKKGLKDWIAEFKDGDRWSMLDPSIR</sequence>
<dbReference type="AlphaFoldDB" id="A0A2P5IFJ9"/>
<dbReference type="SUPFAM" id="SSF81301">
    <property type="entry name" value="Nucleotidyltransferase"/>
    <property type="match status" value="1"/>
</dbReference>
<evidence type="ECO:0000256" key="1">
    <source>
        <dbReference type="SAM" id="MobiDB-lite"/>
    </source>
</evidence>
<comment type="caution">
    <text evidence="2">The sequence shown here is derived from an EMBL/GenBank/DDBJ whole genome shotgun (WGS) entry which is preliminary data.</text>
</comment>
<accession>A0A2P5IFJ9</accession>
<feature type="region of interest" description="Disordered" evidence="1">
    <location>
        <begin position="1"/>
        <end position="24"/>
    </location>
</feature>
<dbReference type="OrthoDB" id="5215882at2759"/>
<evidence type="ECO:0000313" key="3">
    <source>
        <dbReference type="Proteomes" id="UP000094444"/>
    </source>
</evidence>
<organism evidence="2 3">
    <name type="scientific">Diaporthe helianthi</name>
    <dbReference type="NCBI Taxonomy" id="158607"/>
    <lineage>
        <taxon>Eukaryota</taxon>
        <taxon>Fungi</taxon>
        <taxon>Dikarya</taxon>
        <taxon>Ascomycota</taxon>
        <taxon>Pezizomycotina</taxon>
        <taxon>Sordariomycetes</taxon>
        <taxon>Sordariomycetidae</taxon>
        <taxon>Diaporthales</taxon>
        <taxon>Diaporthaceae</taxon>
        <taxon>Diaporthe</taxon>
    </lineage>
</organism>
<dbReference type="InParanoid" id="A0A2P5IFJ9"/>
<name>A0A2P5IFJ9_DIAHE</name>
<dbReference type="InterPro" id="IPR043519">
    <property type="entry name" value="NT_sf"/>
</dbReference>